<name>A0A9X4GMX7_9ENTR</name>
<proteinExistence type="inferred from homology"/>
<dbReference type="GO" id="GO:0009297">
    <property type="term" value="P:pilus assembly"/>
    <property type="evidence" value="ECO:0007669"/>
    <property type="project" value="InterPro"/>
</dbReference>
<dbReference type="InterPro" id="IPR025949">
    <property type="entry name" value="PapC-like_C"/>
</dbReference>
<keyword evidence="3" id="KW-0813">Transport</keyword>
<evidence type="ECO:0000313" key="14">
    <source>
        <dbReference type="Proteomes" id="UP001147005"/>
    </source>
</evidence>
<dbReference type="AlphaFoldDB" id="A0A9X4GMX7"/>
<evidence type="ECO:0000256" key="2">
    <source>
        <dbReference type="ARBA" id="ARBA00008064"/>
    </source>
</evidence>
<gene>
    <name evidence="13" type="ORF">L2111_21295</name>
</gene>
<keyword evidence="6" id="KW-0812">Transmembrane</keyword>
<feature type="domain" description="PapC N-terminal" evidence="12">
    <location>
        <begin position="33"/>
        <end position="180"/>
    </location>
</feature>
<organism evidence="13 14">
    <name type="scientific">Citrobacter portucalensis</name>
    <dbReference type="NCBI Taxonomy" id="1639133"/>
    <lineage>
        <taxon>Bacteria</taxon>
        <taxon>Pseudomonadati</taxon>
        <taxon>Pseudomonadota</taxon>
        <taxon>Gammaproteobacteria</taxon>
        <taxon>Enterobacterales</taxon>
        <taxon>Enterobacteriaceae</taxon>
        <taxon>Citrobacter</taxon>
        <taxon>Citrobacter freundii complex</taxon>
    </lineage>
</organism>
<comment type="subcellular location">
    <subcellularLocation>
        <location evidence="1">Cell outer membrane</location>
        <topology evidence="1">Multi-pass membrane protein</topology>
    </subcellularLocation>
</comment>
<dbReference type="GO" id="GO:0009279">
    <property type="term" value="C:cell outer membrane"/>
    <property type="evidence" value="ECO:0007669"/>
    <property type="project" value="UniProtKB-SubCell"/>
</dbReference>
<feature type="chain" id="PRO_5040896529" evidence="10">
    <location>
        <begin position="31"/>
        <end position="828"/>
    </location>
</feature>
<feature type="domain" description="PapC-like C-terminal" evidence="11">
    <location>
        <begin position="752"/>
        <end position="813"/>
    </location>
</feature>
<dbReference type="Gene3D" id="2.60.40.3110">
    <property type="match status" value="1"/>
</dbReference>
<evidence type="ECO:0000313" key="13">
    <source>
        <dbReference type="EMBL" id="MDE9620591.1"/>
    </source>
</evidence>
<dbReference type="EMBL" id="JAKIHW010000032">
    <property type="protein sequence ID" value="MDE9620591.1"/>
    <property type="molecule type" value="Genomic_DNA"/>
</dbReference>
<evidence type="ECO:0000256" key="6">
    <source>
        <dbReference type="ARBA" id="ARBA00022692"/>
    </source>
</evidence>
<comment type="caution">
    <text evidence="13">The sequence shown here is derived from an EMBL/GenBank/DDBJ whole genome shotgun (WGS) entry which is preliminary data.</text>
</comment>
<sequence>MQFSPPRYYQLFLLNSIALALCSLMHPARAEDEFNLHILELDTPLENTTTLETFLQNNGLQPGTYLTDIIWDQQHVDKRNIRYVLSEDKTQLVPQLSKGDLRELGVKVDSIPALQLLVDTASVGDIAHYLPDARYDFQLDSQTLFLRIPQVYHDDQVADAIPVKYWDDGVSVAWANYYVSGSRQQANGETDDSNWASLDSGMNLGAWRLRNSSTYSNTGGWDSISTVLQRDLKYLQSQLEVGQTYTDGELFDSVQITGIKVGTDTSMLPNSLQGFAPVVRGIANSDAKVTIKQNGYTIYQSYVSAGPFEIRDLSQVTAGTDLQVTVKEADGSEHSFIQASASVPILQREGAFKYSLAGGKYRDSDNGEEPGFGQATLIYGLPHGMTLYGGVLGASIYRSGIVGIGADLERLGSISVDITSARTSFNDGRGDSNGLSWRAQYSKDFSATDTTLTLASYRYSTSGFYTFQEALDQRDNSIDDDIYNYRKTNNRRSRLQANLSQSIGGIGSIYVNGYQQDYWDMSGHERSVSMGFSSSWQSITWSVNYSLTKTPNSDDDQQVSLSVNVPLSQWLPNSWATYNLNSSKNGNTSHQVGIGGTALEDNNLSYSLQQSYTDHDQGYGASMMGRYRGSFGDVGANYSYSKDNKQWSYNAQGSVVAHPGGITLGQSVQDAFAIVHIDNGADVKVQNGQGIHTDYWGNAIVPYLTNYRRNSITVNSGERDDLDIAEPVKEVVPTKGAAVSANFSARQGIRALLTLRHGNGVVPFGAVLSMADGSGIVGDDGEVYLTGLKGNVPFKVQWGSAAEQRCEGSIQLPDETASTVYRAMVECR</sequence>
<reference evidence="13" key="1">
    <citation type="submission" date="2022-01" db="EMBL/GenBank/DDBJ databases">
        <title>Genetic Characterization of Carbapenem-resistant Citrobacter spp. from China: a multicenter study.</title>
        <authorList>
            <person name="Ye L."/>
        </authorList>
    </citation>
    <scope>NUCLEOTIDE SEQUENCE</scope>
    <source>
        <strain evidence="13">IR5432</strain>
    </source>
</reference>
<protein>
    <submittedName>
        <fullName evidence="13">Fimbrial biogenesis outer membrane usher protein</fullName>
    </submittedName>
</protein>
<evidence type="ECO:0000256" key="10">
    <source>
        <dbReference type="SAM" id="SignalP"/>
    </source>
</evidence>
<evidence type="ECO:0000256" key="5">
    <source>
        <dbReference type="ARBA" id="ARBA00022558"/>
    </source>
</evidence>
<dbReference type="InterPro" id="IPR037224">
    <property type="entry name" value="PapC_N_sf"/>
</dbReference>
<evidence type="ECO:0000256" key="4">
    <source>
        <dbReference type="ARBA" id="ARBA00022452"/>
    </source>
</evidence>
<keyword evidence="9" id="KW-0998">Cell outer membrane</keyword>
<dbReference type="Pfam" id="PF00577">
    <property type="entry name" value="Usher"/>
    <property type="match status" value="1"/>
</dbReference>
<dbReference type="Pfam" id="PF13954">
    <property type="entry name" value="PapC_N"/>
    <property type="match status" value="1"/>
</dbReference>
<evidence type="ECO:0000256" key="7">
    <source>
        <dbReference type="ARBA" id="ARBA00022729"/>
    </source>
</evidence>
<dbReference type="Proteomes" id="UP001147005">
    <property type="component" value="Unassembled WGS sequence"/>
</dbReference>
<dbReference type="FunFam" id="2.60.40.3110:FF:000001">
    <property type="entry name" value="Putative fimbrial outer membrane usher"/>
    <property type="match status" value="1"/>
</dbReference>
<keyword evidence="4" id="KW-1134">Transmembrane beta strand</keyword>
<keyword evidence="7 10" id="KW-0732">Signal</keyword>
<accession>A0A9X4GMX7</accession>
<dbReference type="PANTHER" id="PTHR30451">
    <property type="entry name" value="OUTER MEMBRANE USHER PROTEIN"/>
    <property type="match status" value="1"/>
</dbReference>
<dbReference type="SUPFAM" id="SSF141729">
    <property type="entry name" value="FimD N-terminal domain-like"/>
    <property type="match status" value="1"/>
</dbReference>
<dbReference type="InterPro" id="IPR042186">
    <property type="entry name" value="FimD_plug_dom"/>
</dbReference>
<keyword evidence="5" id="KW-1029">Fimbrium biogenesis</keyword>
<dbReference type="InterPro" id="IPR025885">
    <property type="entry name" value="PapC_N"/>
</dbReference>
<evidence type="ECO:0000256" key="1">
    <source>
        <dbReference type="ARBA" id="ARBA00004571"/>
    </source>
</evidence>
<dbReference type="InterPro" id="IPR043142">
    <property type="entry name" value="PapC-like_C_sf"/>
</dbReference>
<dbReference type="Pfam" id="PF13953">
    <property type="entry name" value="PapC_C"/>
    <property type="match status" value="1"/>
</dbReference>
<dbReference type="PANTHER" id="PTHR30451:SF21">
    <property type="entry name" value="FIMBRIAL USHER DOMAIN-CONTAINING PROTEIN YDET-RELATED"/>
    <property type="match status" value="1"/>
</dbReference>
<dbReference type="RefSeq" id="WP_275398611.1">
    <property type="nucleotide sequence ID" value="NZ_JAKIHW010000032.1"/>
</dbReference>
<evidence type="ECO:0000256" key="9">
    <source>
        <dbReference type="ARBA" id="ARBA00023237"/>
    </source>
</evidence>
<evidence type="ECO:0000259" key="11">
    <source>
        <dbReference type="Pfam" id="PF13953"/>
    </source>
</evidence>
<evidence type="ECO:0000259" key="12">
    <source>
        <dbReference type="Pfam" id="PF13954"/>
    </source>
</evidence>
<feature type="signal peptide" evidence="10">
    <location>
        <begin position="1"/>
        <end position="30"/>
    </location>
</feature>
<comment type="similarity">
    <text evidence="2">Belongs to the fimbrial export usher family.</text>
</comment>
<evidence type="ECO:0000256" key="3">
    <source>
        <dbReference type="ARBA" id="ARBA00022448"/>
    </source>
</evidence>
<evidence type="ECO:0000256" key="8">
    <source>
        <dbReference type="ARBA" id="ARBA00023136"/>
    </source>
</evidence>
<keyword evidence="8" id="KW-0472">Membrane</keyword>
<dbReference type="Gene3D" id="2.60.40.2610">
    <property type="entry name" value="Outer membrane usher protein FimD, plug domain"/>
    <property type="match status" value="1"/>
</dbReference>
<dbReference type="InterPro" id="IPR000015">
    <property type="entry name" value="Fimb_usher"/>
</dbReference>
<dbReference type="Gene3D" id="3.10.20.410">
    <property type="match status" value="1"/>
</dbReference>
<dbReference type="Gene3D" id="2.60.40.2070">
    <property type="match status" value="1"/>
</dbReference>
<dbReference type="GO" id="GO:0015473">
    <property type="term" value="F:fimbrial usher porin activity"/>
    <property type="evidence" value="ECO:0007669"/>
    <property type="project" value="InterPro"/>
</dbReference>